<dbReference type="Pfam" id="PF04253">
    <property type="entry name" value="TFR_dimer"/>
    <property type="match status" value="1"/>
</dbReference>
<dbReference type="InterPro" id="IPR036757">
    <property type="entry name" value="TFR-like_dimer_dom_sf"/>
</dbReference>
<feature type="transmembrane region" description="Helical" evidence="2">
    <location>
        <begin position="27"/>
        <end position="49"/>
    </location>
</feature>
<dbReference type="AlphaFoldDB" id="A0A0K2SWR0"/>
<keyword evidence="5" id="KW-0121">Carboxypeptidase</keyword>
<proteinExistence type="inferred from homology"/>
<keyword evidence="2" id="KW-1133">Transmembrane helix</keyword>
<dbReference type="SUPFAM" id="SSF52025">
    <property type="entry name" value="PA domain"/>
    <property type="match status" value="1"/>
</dbReference>
<dbReference type="SUPFAM" id="SSF53187">
    <property type="entry name" value="Zn-dependent exopeptidases"/>
    <property type="match status" value="1"/>
</dbReference>
<dbReference type="InterPro" id="IPR007365">
    <property type="entry name" value="TFR-like_dimer_dom"/>
</dbReference>
<reference evidence="5" key="1">
    <citation type="submission" date="2014-05" db="EMBL/GenBank/DDBJ databases">
        <authorList>
            <person name="Chronopoulou M."/>
        </authorList>
    </citation>
    <scope>NUCLEOTIDE SEQUENCE</scope>
    <source>
        <tissue evidence="5">Whole organism</tissue>
    </source>
</reference>
<dbReference type="EMBL" id="HACA01000355">
    <property type="protein sequence ID" value="CDW17716.1"/>
    <property type="molecule type" value="Transcribed_RNA"/>
</dbReference>
<evidence type="ECO:0000256" key="2">
    <source>
        <dbReference type="SAM" id="Phobius"/>
    </source>
</evidence>
<evidence type="ECO:0000259" key="3">
    <source>
        <dbReference type="Pfam" id="PF04253"/>
    </source>
</evidence>
<feature type="domain" description="Peptidase M28" evidence="4">
    <location>
        <begin position="385"/>
        <end position="486"/>
    </location>
</feature>
<keyword evidence="2" id="KW-0472">Membrane</keyword>
<name>A0A0K2SWR0_LEPSM</name>
<accession>A0A0K2SWR0</accession>
<dbReference type="Gene3D" id="3.50.30.30">
    <property type="match status" value="1"/>
</dbReference>
<comment type="similarity">
    <text evidence="1">Belongs to the peptidase M28 family. M28B subfamily.</text>
</comment>
<organism evidence="5">
    <name type="scientific">Lepeophtheirus salmonis</name>
    <name type="common">Salmon louse</name>
    <name type="synonym">Caligus salmonis</name>
    <dbReference type="NCBI Taxonomy" id="72036"/>
    <lineage>
        <taxon>Eukaryota</taxon>
        <taxon>Metazoa</taxon>
        <taxon>Ecdysozoa</taxon>
        <taxon>Arthropoda</taxon>
        <taxon>Crustacea</taxon>
        <taxon>Multicrustacea</taxon>
        <taxon>Hexanauplia</taxon>
        <taxon>Copepoda</taxon>
        <taxon>Siphonostomatoida</taxon>
        <taxon>Caligidae</taxon>
        <taxon>Lepeophtheirus</taxon>
    </lineage>
</organism>
<dbReference type="SUPFAM" id="SSF47672">
    <property type="entry name" value="Transferrin receptor-like dimerisation domain"/>
    <property type="match status" value="1"/>
</dbReference>
<protein>
    <submittedName>
        <fullName evidence="5">Glutamate carboxypeptidase 2like [Monodelphis domestica]</fullName>
    </submittedName>
</protein>
<dbReference type="InterPro" id="IPR046450">
    <property type="entry name" value="PA_dom_sf"/>
</dbReference>
<feature type="domain" description="Transferrin receptor-like dimerisation" evidence="3">
    <location>
        <begin position="659"/>
        <end position="751"/>
    </location>
</feature>
<keyword evidence="5" id="KW-0645">Protease</keyword>
<dbReference type="PANTHER" id="PTHR10404">
    <property type="entry name" value="N-ACETYLATED-ALPHA-LINKED ACIDIC DIPEPTIDASE"/>
    <property type="match status" value="1"/>
</dbReference>
<keyword evidence="5" id="KW-0378">Hydrolase</keyword>
<dbReference type="InterPro" id="IPR039373">
    <property type="entry name" value="Peptidase_M28B"/>
</dbReference>
<dbReference type="Gene3D" id="1.20.930.40">
    <property type="entry name" value="Transferrin receptor-like, dimerisation domain"/>
    <property type="match status" value="1"/>
</dbReference>
<dbReference type="InterPro" id="IPR007484">
    <property type="entry name" value="Peptidase_M28"/>
</dbReference>
<keyword evidence="2" id="KW-0812">Transmembrane</keyword>
<dbReference type="GO" id="GO:0004180">
    <property type="term" value="F:carboxypeptidase activity"/>
    <property type="evidence" value="ECO:0007669"/>
    <property type="project" value="UniProtKB-KW"/>
</dbReference>
<dbReference type="FunFam" id="3.40.630.10:FF:000101">
    <property type="entry name" value="N-acetylated alpha-linked acidic dipeptidase like 1"/>
    <property type="match status" value="1"/>
</dbReference>
<dbReference type="PANTHER" id="PTHR10404:SF46">
    <property type="entry name" value="VACUOLAR PROTEIN SORTING-ASSOCIATED PROTEIN 70"/>
    <property type="match status" value="1"/>
</dbReference>
<dbReference type="Gene3D" id="3.40.630.10">
    <property type="entry name" value="Zn peptidases"/>
    <property type="match status" value="1"/>
</dbReference>
<evidence type="ECO:0000256" key="1">
    <source>
        <dbReference type="ARBA" id="ARBA00005634"/>
    </source>
</evidence>
<sequence length="792" mass="89947">MGAEGSSPPITVPKKRVNPFYEIFKKYFPFLVWCILGVGLGVGLHFIIYGNQIHLISKQNHDSYKSDNHITRHIFKKVDLKTLEKYRNWIASNKAADPDESTISNWIMSSFADLDYSYTSKYNALLSFEDPLNPSKIDGMDGAGNIIFSSNRLSSNPHYVKLNILYSAKKSVESNSLVYANYAQEKDFAYLRSIGVGISDKILIARFGKISIGRKISNSQKFEAKGLILIDDPPAYTNDHRVEMSSKFGSGLLIDDYGRGDPLTPGWSSLDGSVKLKLLNLYSLPHIPVHYINSEIARNIMSKLGGRDTPKDWIGSMTGLRYKVGGEFLLSEELERVKLQVHSINEIRSIKNIVGMIKGSVEPDRYIIFGSNRAASNDSPNESLSGISAIVKLARSFSETMKRYNWRPRRSILFVSWGAKEFGLLGSTEWIEENLPLLKNRLVAYINLDECYSGSLMSIKASPGMSKILLKSSKKLKDPFDSTKSYYDSKLKDLNVRQNQGNTVTNFMELDSFFIDDSNEKSPRDFLRKETEDDGFFEDYDDEDDLLKSAQRPLSLLGSEGDYYPFSFLSNTPSVDIRFITHQETGNNNFNTNTKKSPSSNDLKNLQLCIRYASDVMRNFADSVILPFEPNDYSLILMEGINYIKSNLTYSRLFSSKDISLKYLEQSISEFTTVSANWTNYVASLAPEQNPMMARMINDQIVQLPRLFSLHDDHRNITTNILFGPDIDPSISVPFPRLRLLIRKLFIYSEENIGEANTETNPRIDEHIFNLKKHITELFIAIKNGIKQLKPF</sequence>
<dbReference type="Pfam" id="PF04389">
    <property type="entry name" value="Peptidase_M28"/>
    <property type="match status" value="1"/>
</dbReference>
<dbReference type="OrthoDB" id="5841748at2759"/>
<evidence type="ECO:0000313" key="5">
    <source>
        <dbReference type="EMBL" id="CDW17716.1"/>
    </source>
</evidence>
<evidence type="ECO:0000259" key="4">
    <source>
        <dbReference type="Pfam" id="PF04389"/>
    </source>
</evidence>